<reference evidence="1 2" key="1">
    <citation type="submission" date="2024-11" db="EMBL/GenBank/DDBJ databases">
        <title>A near-complete genome assembly of Cinchona calisaya.</title>
        <authorList>
            <person name="Lian D.C."/>
            <person name="Zhao X.W."/>
            <person name="Wei L."/>
        </authorList>
    </citation>
    <scope>NUCLEOTIDE SEQUENCE [LARGE SCALE GENOMIC DNA]</scope>
    <source>
        <tissue evidence="1">Nenye</tissue>
    </source>
</reference>
<sequence>MSLEYEAIPASEGVWEVTNININHVVNLDSATYTYKKWDITGIPCFHACSAIIHMGKDVVNYVHQRYRVESYKKSYRHVIMPVPYQILWVQAKGDPIDLP</sequence>
<organism evidence="1 2">
    <name type="scientific">Cinchona calisaya</name>
    <dbReference type="NCBI Taxonomy" id="153742"/>
    <lineage>
        <taxon>Eukaryota</taxon>
        <taxon>Viridiplantae</taxon>
        <taxon>Streptophyta</taxon>
        <taxon>Embryophyta</taxon>
        <taxon>Tracheophyta</taxon>
        <taxon>Spermatophyta</taxon>
        <taxon>Magnoliopsida</taxon>
        <taxon>eudicotyledons</taxon>
        <taxon>Gunneridae</taxon>
        <taxon>Pentapetalae</taxon>
        <taxon>asterids</taxon>
        <taxon>lamiids</taxon>
        <taxon>Gentianales</taxon>
        <taxon>Rubiaceae</taxon>
        <taxon>Cinchonoideae</taxon>
        <taxon>Cinchoneae</taxon>
        <taxon>Cinchona</taxon>
    </lineage>
</organism>
<evidence type="ECO:0000313" key="2">
    <source>
        <dbReference type="Proteomes" id="UP001630127"/>
    </source>
</evidence>
<evidence type="ECO:0000313" key="1">
    <source>
        <dbReference type="EMBL" id="KAL3503528.1"/>
    </source>
</evidence>
<proteinExistence type="predicted"/>
<keyword evidence="2" id="KW-1185">Reference proteome</keyword>
<evidence type="ECO:0008006" key="3">
    <source>
        <dbReference type="Google" id="ProtNLM"/>
    </source>
</evidence>
<dbReference type="Proteomes" id="UP001630127">
    <property type="component" value="Unassembled WGS sequence"/>
</dbReference>
<gene>
    <name evidence="1" type="ORF">ACH5RR_037977</name>
</gene>
<accession>A0ABD2Y926</accession>
<name>A0ABD2Y926_9GENT</name>
<protein>
    <recommendedName>
        <fullName evidence="3">Zinc finger PMZ-type domain-containing protein</fullName>
    </recommendedName>
</protein>
<dbReference type="AlphaFoldDB" id="A0ABD2Y926"/>
<dbReference type="EMBL" id="JBJUIK010000015">
    <property type="protein sequence ID" value="KAL3503528.1"/>
    <property type="molecule type" value="Genomic_DNA"/>
</dbReference>
<comment type="caution">
    <text evidence="1">The sequence shown here is derived from an EMBL/GenBank/DDBJ whole genome shotgun (WGS) entry which is preliminary data.</text>
</comment>